<sequence length="28" mass="2752">MVPAGCAAPFSSCSPTPTWQAMTPGQGA</sequence>
<dbReference type="AlphaFoldDB" id="A0A0A9GZV7"/>
<reference evidence="1" key="1">
    <citation type="submission" date="2014-09" db="EMBL/GenBank/DDBJ databases">
        <authorList>
            <person name="Magalhaes I.L.F."/>
            <person name="Oliveira U."/>
            <person name="Santos F.R."/>
            <person name="Vidigal T.H.D.A."/>
            <person name="Brescovit A.D."/>
            <person name="Santos A.J."/>
        </authorList>
    </citation>
    <scope>NUCLEOTIDE SEQUENCE</scope>
    <source>
        <tissue evidence="1">Shoot tissue taken approximately 20 cm above the soil surface</tissue>
    </source>
</reference>
<organism evidence="1">
    <name type="scientific">Arundo donax</name>
    <name type="common">Giant reed</name>
    <name type="synonym">Donax arundinaceus</name>
    <dbReference type="NCBI Taxonomy" id="35708"/>
    <lineage>
        <taxon>Eukaryota</taxon>
        <taxon>Viridiplantae</taxon>
        <taxon>Streptophyta</taxon>
        <taxon>Embryophyta</taxon>
        <taxon>Tracheophyta</taxon>
        <taxon>Spermatophyta</taxon>
        <taxon>Magnoliopsida</taxon>
        <taxon>Liliopsida</taxon>
        <taxon>Poales</taxon>
        <taxon>Poaceae</taxon>
        <taxon>PACMAD clade</taxon>
        <taxon>Arundinoideae</taxon>
        <taxon>Arundineae</taxon>
        <taxon>Arundo</taxon>
    </lineage>
</organism>
<accession>A0A0A9GZV7</accession>
<evidence type="ECO:0000313" key="1">
    <source>
        <dbReference type="EMBL" id="JAE26123.1"/>
    </source>
</evidence>
<protein>
    <submittedName>
        <fullName evidence="1">Uncharacterized protein</fullName>
    </submittedName>
</protein>
<dbReference type="EMBL" id="GBRH01171773">
    <property type="protein sequence ID" value="JAE26123.1"/>
    <property type="molecule type" value="Transcribed_RNA"/>
</dbReference>
<name>A0A0A9GZV7_ARUDO</name>
<reference evidence="1" key="2">
    <citation type="journal article" date="2015" name="Data Brief">
        <title>Shoot transcriptome of the giant reed, Arundo donax.</title>
        <authorList>
            <person name="Barrero R.A."/>
            <person name="Guerrero F.D."/>
            <person name="Moolhuijzen P."/>
            <person name="Goolsby J.A."/>
            <person name="Tidwell J."/>
            <person name="Bellgard S.E."/>
            <person name="Bellgard M.I."/>
        </authorList>
    </citation>
    <scope>NUCLEOTIDE SEQUENCE</scope>
    <source>
        <tissue evidence="1">Shoot tissue taken approximately 20 cm above the soil surface</tissue>
    </source>
</reference>
<proteinExistence type="predicted"/>